<evidence type="ECO:0000256" key="7">
    <source>
        <dbReference type="ARBA" id="ARBA00023180"/>
    </source>
</evidence>
<accession>A0AA88NS15</accession>
<dbReference type="GO" id="GO:0005886">
    <property type="term" value="C:plasma membrane"/>
    <property type="evidence" value="ECO:0007669"/>
    <property type="project" value="UniProtKB-SubCell"/>
</dbReference>
<evidence type="ECO:0000259" key="10">
    <source>
        <dbReference type="PROSITE" id="PS50835"/>
    </source>
</evidence>
<keyword evidence="12" id="KW-1185">Reference proteome</keyword>
<sequence>MIRLFVALCAVFSLFTAVKTSDIKEIEVITVKVGEDVTMECNTNSVTKKDIVVWYRQSSGKLPQYFAKPYKNELGYKFAPGFNDDRFSISVNNNKFELNVNKTREDDEGEYFCGEMEGTVLKFTSGTHLQFEGESCTADMRVFFWLSISRIGVLSVTVIILTTCYKVLKSRS</sequence>
<feature type="signal peptide" evidence="9">
    <location>
        <begin position="1"/>
        <end position="20"/>
    </location>
</feature>
<dbReference type="InterPro" id="IPR013106">
    <property type="entry name" value="Ig_V-set"/>
</dbReference>
<protein>
    <recommendedName>
        <fullName evidence="10">Ig-like domain-containing protein</fullName>
    </recommendedName>
</protein>
<gene>
    <name evidence="11" type="ORF">Q7C36_003550</name>
</gene>
<dbReference type="EMBL" id="JAVHJS010000003">
    <property type="protein sequence ID" value="KAK2864396.1"/>
    <property type="molecule type" value="Genomic_DNA"/>
</dbReference>
<dbReference type="CDD" id="cd00099">
    <property type="entry name" value="IgV"/>
    <property type="match status" value="1"/>
</dbReference>
<dbReference type="GO" id="GO:0002376">
    <property type="term" value="P:immune system process"/>
    <property type="evidence" value="ECO:0007669"/>
    <property type="project" value="UniProtKB-KW"/>
</dbReference>
<dbReference type="InterPro" id="IPR052051">
    <property type="entry name" value="TCR_complex_component"/>
</dbReference>
<organism evidence="11 12">
    <name type="scientific">Tachysurus vachellii</name>
    <name type="common">Darkbarbel catfish</name>
    <name type="synonym">Pelteobagrus vachellii</name>
    <dbReference type="NCBI Taxonomy" id="175792"/>
    <lineage>
        <taxon>Eukaryota</taxon>
        <taxon>Metazoa</taxon>
        <taxon>Chordata</taxon>
        <taxon>Craniata</taxon>
        <taxon>Vertebrata</taxon>
        <taxon>Euteleostomi</taxon>
        <taxon>Actinopterygii</taxon>
        <taxon>Neopterygii</taxon>
        <taxon>Teleostei</taxon>
        <taxon>Ostariophysi</taxon>
        <taxon>Siluriformes</taxon>
        <taxon>Bagridae</taxon>
        <taxon>Tachysurus</taxon>
    </lineage>
</organism>
<dbReference type="Gene3D" id="2.60.40.10">
    <property type="entry name" value="Immunoglobulins"/>
    <property type="match status" value="1"/>
</dbReference>
<dbReference type="PROSITE" id="PS50835">
    <property type="entry name" value="IG_LIKE"/>
    <property type="match status" value="1"/>
</dbReference>
<keyword evidence="8" id="KW-0812">Transmembrane</keyword>
<keyword evidence="5 8" id="KW-0472">Membrane</keyword>
<dbReference type="SUPFAM" id="SSF48726">
    <property type="entry name" value="Immunoglobulin"/>
    <property type="match status" value="1"/>
</dbReference>
<keyword evidence="2" id="KW-1003">Cell membrane</keyword>
<keyword evidence="6" id="KW-1015">Disulfide bond</keyword>
<dbReference type="Pfam" id="PF07686">
    <property type="entry name" value="V-set"/>
    <property type="match status" value="1"/>
</dbReference>
<evidence type="ECO:0000313" key="12">
    <source>
        <dbReference type="Proteomes" id="UP001187315"/>
    </source>
</evidence>
<keyword evidence="8" id="KW-1133">Transmembrane helix</keyword>
<evidence type="ECO:0000256" key="2">
    <source>
        <dbReference type="ARBA" id="ARBA00022475"/>
    </source>
</evidence>
<dbReference type="InterPro" id="IPR003599">
    <property type="entry name" value="Ig_sub"/>
</dbReference>
<evidence type="ECO:0000313" key="11">
    <source>
        <dbReference type="EMBL" id="KAK2864396.1"/>
    </source>
</evidence>
<evidence type="ECO:0000256" key="1">
    <source>
        <dbReference type="ARBA" id="ARBA00004236"/>
    </source>
</evidence>
<dbReference type="AlphaFoldDB" id="A0AA88NS15"/>
<dbReference type="InterPro" id="IPR007110">
    <property type="entry name" value="Ig-like_dom"/>
</dbReference>
<evidence type="ECO:0000256" key="9">
    <source>
        <dbReference type="SAM" id="SignalP"/>
    </source>
</evidence>
<dbReference type="PANTHER" id="PTHR19433:SF111">
    <property type="entry name" value="T CELL RECEPTOR ALPHA VARIABLE 4"/>
    <property type="match status" value="1"/>
</dbReference>
<dbReference type="InterPro" id="IPR013783">
    <property type="entry name" value="Ig-like_fold"/>
</dbReference>
<feature type="domain" description="Ig-like" evidence="10">
    <location>
        <begin position="24"/>
        <end position="113"/>
    </location>
</feature>
<evidence type="ECO:0000256" key="3">
    <source>
        <dbReference type="ARBA" id="ARBA00022729"/>
    </source>
</evidence>
<name>A0AA88NS15_TACVA</name>
<keyword evidence="3 9" id="KW-0732">Signal</keyword>
<dbReference type="PANTHER" id="PTHR19433">
    <property type="entry name" value="T-CELL RECEPTOR ALPHA CHAIN V REGION-RELATED"/>
    <property type="match status" value="1"/>
</dbReference>
<dbReference type="SMART" id="SM00409">
    <property type="entry name" value="IG"/>
    <property type="match status" value="1"/>
</dbReference>
<evidence type="ECO:0000256" key="4">
    <source>
        <dbReference type="ARBA" id="ARBA00022859"/>
    </source>
</evidence>
<proteinExistence type="predicted"/>
<feature type="transmembrane region" description="Helical" evidence="8">
    <location>
        <begin position="142"/>
        <end position="168"/>
    </location>
</feature>
<dbReference type="SMART" id="SM00406">
    <property type="entry name" value="IGv"/>
    <property type="match status" value="1"/>
</dbReference>
<keyword evidence="4" id="KW-0391">Immunity</keyword>
<comment type="caution">
    <text evidence="11">The sequence shown here is derived from an EMBL/GenBank/DDBJ whole genome shotgun (WGS) entry which is preliminary data.</text>
</comment>
<evidence type="ECO:0000256" key="5">
    <source>
        <dbReference type="ARBA" id="ARBA00023136"/>
    </source>
</evidence>
<reference evidence="11" key="1">
    <citation type="submission" date="2023-08" db="EMBL/GenBank/DDBJ databases">
        <title>Pelteobagrus vachellii genome.</title>
        <authorList>
            <person name="Liu H."/>
        </authorList>
    </citation>
    <scope>NUCLEOTIDE SEQUENCE</scope>
    <source>
        <strain evidence="11">PRFRI_2022a</strain>
        <tissue evidence="11">Muscle</tissue>
    </source>
</reference>
<dbReference type="InterPro" id="IPR036179">
    <property type="entry name" value="Ig-like_dom_sf"/>
</dbReference>
<dbReference type="Proteomes" id="UP001187315">
    <property type="component" value="Unassembled WGS sequence"/>
</dbReference>
<feature type="chain" id="PRO_5041664649" description="Ig-like domain-containing protein" evidence="9">
    <location>
        <begin position="21"/>
        <end position="172"/>
    </location>
</feature>
<keyword evidence="7" id="KW-0325">Glycoprotein</keyword>
<evidence type="ECO:0000256" key="6">
    <source>
        <dbReference type="ARBA" id="ARBA00023157"/>
    </source>
</evidence>
<dbReference type="GO" id="GO:0009617">
    <property type="term" value="P:response to bacterium"/>
    <property type="evidence" value="ECO:0007669"/>
    <property type="project" value="TreeGrafter"/>
</dbReference>
<evidence type="ECO:0000256" key="8">
    <source>
        <dbReference type="SAM" id="Phobius"/>
    </source>
</evidence>
<comment type="subcellular location">
    <subcellularLocation>
        <location evidence="1">Cell membrane</location>
    </subcellularLocation>
</comment>